<evidence type="ECO:0000256" key="1">
    <source>
        <dbReference type="SAM" id="Phobius"/>
    </source>
</evidence>
<dbReference type="RefSeq" id="WP_253645513.1">
    <property type="nucleotide sequence ID" value="NZ_BAAAMO010000002.1"/>
</dbReference>
<dbReference type="Pfam" id="PF02470">
    <property type="entry name" value="MlaD"/>
    <property type="match status" value="1"/>
</dbReference>
<accession>A0ABW3G848</accession>
<gene>
    <name evidence="3" type="ORF">ACFQ04_12855</name>
</gene>
<keyword evidence="1" id="KW-0812">Transmembrane</keyword>
<dbReference type="InterPro" id="IPR052336">
    <property type="entry name" value="MlaD_Phospholipid_Transporter"/>
</dbReference>
<dbReference type="PANTHER" id="PTHR33371">
    <property type="entry name" value="INTERMEMBRANE PHOSPHOLIPID TRANSPORT SYSTEM BINDING PROTEIN MLAD-RELATED"/>
    <property type="match status" value="1"/>
</dbReference>
<keyword evidence="1" id="KW-0472">Membrane</keyword>
<evidence type="ECO:0000313" key="3">
    <source>
        <dbReference type="EMBL" id="MFD0926626.1"/>
    </source>
</evidence>
<keyword evidence="1" id="KW-1133">Transmembrane helix</keyword>
<dbReference type="InterPro" id="IPR003399">
    <property type="entry name" value="Mce/MlaD"/>
</dbReference>
<feature type="domain" description="Mce/MlaD" evidence="2">
    <location>
        <begin position="49"/>
        <end position="114"/>
    </location>
</feature>
<dbReference type="Proteomes" id="UP001597068">
    <property type="component" value="Unassembled WGS sequence"/>
</dbReference>
<protein>
    <submittedName>
        <fullName evidence="3">MlaD family protein</fullName>
    </submittedName>
</protein>
<evidence type="ECO:0000259" key="2">
    <source>
        <dbReference type="Pfam" id="PF02470"/>
    </source>
</evidence>
<reference evidence="4" key="1">
    <citation type="journal article" date="2019" name="Int. J. Syst. Evol. Microbiol.">
        <title>The Global Catalogue of Microorganisms (GCM) 10K type strain sequencing project: providing services to taxonomists for standard genome sequencing and annotation.</title>
        <authorList>
            <consortium name="The Broad Institute Genomics Platform"/>
            <consortium name="The Broad Institute Genome Sequencing Center for Infectious Disease"/>
            <person name="Wu L."/>
            <person name="Ma J."/>
        </authorList>
    </citation>
    <scope>NUCLEOTIDE SEQUENCE [LARGE SCALE GENOMIC DNA]</scope>
    <source>
        <strain evidence="4">CCUG 50873</strain>
    </source>
</reference>
<dbReference type="PANTHER" id="PTHR33371:SF4">
    <property type="entry name" value="INTERMEMBRANE PHOSPHOLIPID TRANSPORT SYSTEM BINDING PROTEIN MLAD"/>
    <property type="match status" value="1"/>
</dbReference>
<keyword evidence="4" id="KW-1185">Reference proteome</keyword>
<comment type="caution">
    <text evidence="3">The sequence shown here is derived from an EMBL/GenBank/DDBJ whole genome shotgun (WGS) entry which is preliminary data.</text>
</comment>
<proteinExistence type="predicted"/>
<organism evidence="3 4">
    <name type="scientific">Williamsia deligens</name>
    <dbReference type="NCBI Taxonomy" id="321325"/>
    <lineage>
        <taxon>Bacteria</taxon>
        <taxon>Bacillati</taxon>
        <taxon>Actinomycetota</taxon>
        <taxon>Actinomycetes</taxon>
        <taxon>Mycobacteriales</taxon>
        <taxon>Nocardiaceae</taxon>
        <taxon>Williamsia</taxon>
    </lineage>
</organism>
<sequence length="378" mass="39983">MTDVREGSRWRTVASRIVVVAAIIGVIAVVVAAVRTTEATSSRSGCAIMSDSIGLYEGSNLTLLGTAIGHVTKVSPDNGAVRVDFDVDSDITFPADVSAVTTSDSIVTDRRLEIPTPYTGGPTWDTARCIPLERTHTPKSLSQSFDAFDKLSSQLTDVAGRAPGPQQQAVGTALADVDNALRGSAEDFNRAIRGLSQALGDPALRDEQLRSLISNGRQLADFFVQRWPDVQSAIDNVGKFSIALGELTRELNPALERVTRVVPQLADAVQRYGPVLLKVLELITPLVELLPTDQIVALLKLIPPVMSAIRAQAQDTRPGLAVSVALPTVRVRAPISSSTAGCAALNKLLAGSCRPVAGAPDRVDTKLVQLVLGSVGAR</sequence>
<name>A0ABW3G848_9NOCA</name>
<dbReference type="EMBL" id="JBHTIL010000001">
    <property type="protein sequence ID" value="MFD0926626.1"/>
    <property type="molecule type" value="Genomic_DNA"/>
</dbReference>
<feature type="transmembrane region" description="Helical" evidence="1">
    <location>
        <begin position="12"/>
        <end position="34"/>
    </location>
</feature>
<evidence type="ECO:0000313" key="4">
    <source>
        <dbReference type="Proteomes" id="UP001597068"/>
    </source>
</evidence>